<comment type="caution">
    <text evidence="1">The sequence shown here is derived from an EMBL/GenBank/DDBJ whole genome shotgun (WGS) entry which is preliminary data.</text>
</comment>
<dbReference type="Proteomes" id="UP000036334">
    <property type="component" value="Unassembled WGS sequence"/>
</dbReference>
<name>A0A0I9U482_9MYCO</name>
<evidence type="ECO:0000313" key="2">
    <source>
        <dbReference type="Proteomes" id="UP000036334"/>
    </source>
</evidence>
<evidence type="ECO:0008006" key="3">
    <source>
        <dbReference type="Google" id="ProtNLM"/>
    </source>
</evidence>
<dbReference type="PATRIC" id="fig|29311.18.peg.880"/>
<sequence>MAIMFAVSRQLAPQSLLRDAKTRSTVFALTSARSGTMCLSELLKRNAPQCTVVHESNDLNLWNPSMFGRVIYDRATGQFDAVRAVLRRKRRAIDLCGTPIYIETSHAFLKSYWDLAPEFFPQSKVFHLIRHPLEVACSESNRERWMVKRRKYPVRYRYRYYRGRDGRRYKRWTLTELEPIFSSFDLSQLTLFQRYLIQWIELENRAMDYLQRFDMHARCLTLHSPQDLNSPQAAAAILDFVGVGHSGVALLPGVQNATPPGYETTLGDSELHQCSDVVAALPATYLEIFQHEPYAGQPWAALLSK</sequence>
<organism evidence="1 2">
    <name type="scientific">Mycobacterium haemophilum</name>
    <dbReference type="NCBI Taxonomy" id="29311"/>
    <lineage>
        <taxon>Bacteria</taxon>
        <taxon>Bacillati</taxon>
        <taxon>Actinomycetota</taxon>
        <taxon>Actinomycetes</taxon>
        <taxon>Mycobacteriales</taxon>
        <taxon>Mycobacteriaceae</taxon>
        <taxon>Mycobacterium</taxon>
    </lineage>
</organism>
<dbReference type="EMBL" id="LDPR01000011">
    <property type="protein sequence ID" value="KLO35918.1"/>
    <property type="molecule type" value="Genomic_DNA"/>
</dbReference>
<keyword evidence="2" id="KW-1185">Reference proteome</keyword>
<dbReference type="AlphaFoldDB" id="A0A0I9U482"/>
<dbReference type="InterPro" id="IPR027417">
    <property type="entry name" value="P-loop_NTPase"/>
</dbReference>
<evidence type="ECO:0000313" key="1">
    <source>
        <dbReference type="EMBL" id="KLO35918.1"/>
    </source>
</evidence>
<accession>A0A0I9U482</accession>
<dbReference type="SUPFAM" id="SSF52540">
    <property type="entry name" value="P-loop containing nucleoside triphosphate hydrolases"/>
    <property type="match status" value="1"/>
</dbReference>
<proteinExistence type="predicted"/>
<protein>
    <recommendedName>
        <fullName evidence="3">Sulfotransferase</fullName>
    </recommendedName>
</protein>
<reference evidence="1 2" key="1">
    <citation type="submission" date="2015-05" db="EMBL/GenBank/DDBJ databases">
        <title>Genome sequence of Mycobacterium haemophilum.</title>
        <authorList>
            <person name="Greninger A.L."/>
            <person name="Cunningham G."/>
            <person name="Miller S."/>
        </authorList>
    </citation>
    <scope>NUCLEOTIDE SEQUENCE [LARGE SCALE GENOMIC DNA]</scope>
    <source>
        <strain evidence="2">UC1</strain>
    </source>
</reference>
<dbReference type="Gene3D" id="3.40.50.300">
    <property type="entry name" value="P-loop containing nucleotide triphosphate hydrolases"/>
    <property type="match status" value="1"/>
</dbReference>
<gene>
    <name evidence="1" type="ORF">ABH38_13585</name>
</gene>